<evidence type="ECO:0000256" key="5">
    <source>
        <dbReference type="SAM" id="MobiDB-lite"/>
    </source>
</evidence>
<dbReference type="Pfam" id="PF00638">
    <property type="entry name" value="Ran_BP1"/>
    <property type="match status" value="1"/>
</dbReference>
<dbReference type="GO" id="GO:0008270">
    <property type="term" value="F:zinc ion binding"/>
    <property type="evidence" value="ECO:0007669"/>
    <property type="project" value="UniProtKB-KW"/>
</dbReference>
<dbReference type="KEGG" id="bfo:118418894"/>
<dbReference type="InterPro" id="IPR000156">
    <property type="entry name" value="Ran_bind_dom"/>
</dbReference>
<feature type="compositionally biased region" description="Polar residues" evidence="5">
    <location>
        <begin position="439"/>
        <end position="448"/>
    </location>
</feature>
<dbReference type="InterPro" id="IPR027370">
    <property type="entry name" value="Znf-RING_euk"/>
</dbReference>
<dbReference type="PROSITE" id="PS00518">
    <property type="entry name" value="ZF_RING_1"/>
    <property type="match status" value="1"/>
</dbReference>
<dbReference type="PANTHER" id="PTHR25462:SF296">
    <property type="entry name" value="MEIOTIC P26, ISOFORM F"/>
    <property type="match status" value="1"/>
</dbReference>
<feature type="region of interest" description="Disordered" evidence="5">
    <location>
        <begin position="425"/>
        <end position="462"/>
    </location>
</feature>
<dbReference type="OrthoDB" id="654191at2759"/>
<dbReference type="SMART" id="SM00184">
    <property type="entry name" value="RING"/>
    <property type="match status" value="1"/>
</dbReference>
<name>A0A9J7LDK1_BRAFL</name>
<dbReference type="Pfam" id="PF13445">
    <property type="entry name" value="zf-RING_UBOX"/>
    <property type="match status" value="1"/>
</dbReference>
<keyword evidence="8" id="KW-1185">Reference proteome</keyword>
<dbReference type="InterPro" id="IPR011993">
    <property type="entry name" value="PH-like_dom_sf"/>
</dbReference>
<feature type="domain" description="RING-type" evidence="6">
    <location>
        <begin position="23"/>
        <end position="69"/>
    </location>
</feature>
<reference evidence="9" key="2">
    <citation type="submission" date="2025-08" db="UniProtKB">
        <authorList>
            <consortium name="RefSeq"/>
        </authorList>
    </citation>
    <scope>IDENTIFICATION</scope>
    <source>
        <strain evidence="9">S238N-H82</strain>
        <tissue evidence="9">Testes</tissue>
    </source>
</reference>
<evidence type="ECO:0000256" key="4">
    <source>
        <dbReference type="PROSITE-ProRule" id="PRU00175"/>
    </source>
</evidence>
<dbReference type="RefSeq" id="XP_035680904.1">
    <property type="nucleotide sequence ID" value="XM_035825011.1"/>
</dbReference>
<evidence type="ECO:0000259" key="6">
    <source>
        <dbReference type="PROSITE" id="PS50089"/>
    </source>
</evidence>
<gene>
    <name evidence="9" type="primary">LOC118418894</name>
</gene>
<evidence type="ECO:0000256" key="3">
    <source>
        <dbReference type="ARBA" id="ARBA00022833"/>
    </source>
</evidence>
<dbReference type="InterPro" id="IPR017907">
    <property type="entry name" value="Znf_RING_CS"/>
</dbReference>
<dbReference type="InterPro" id="IPR013083">
    <property type="entry name" value="Znf_RING/FYVE/PHD"/>
</dbReference>
<accession>A0A9J7LDK1</accession>
<organism evidence="8 9">
    <name type="scientific">Branchiostoma floridae</name>
    <name type="common">Florida lancelet</name>
    <name type="synonym">Amphioxus</name>
    <dbReference type="NCBI Taxonomy" id="7739"/>
    <lineage>
        <taxon>Eukaryota</taxon>
        <taxon>Metazoa</taxon>
        <taxon>Chordata</taxon>
        <taxon>Cephalochordata</taxon>
        <taxon>Leptocardii</taxon>
        <taxon>Amphioxiformes</taxon>
        <taxon>Branchiostomatidae</taxon>
        <taxon>Branchiostoma</taxon>
    </lineage>
</organism>
<keyword evidence="1" id="KW-0479">Metal-binding</keyword>
<evidence type="ECO:0000256" key="1">
    <source>
        <dbReference type="ARBA" id="ARBA00022723"/>
    </source>
</evidence>
<reference evidence="8" key="1">
    <citation type="journal article" date="2020" name="Nat. Ecol. Evol.">
        <title>Deeply conserved synteny resolves early events in vertebrate evolution.</title>
        <authorList>
            <person name="Simakov O."/>
            <person name="Marletaz F."/>
            <person name="Yue J.X."/>
            <person name="O'Connell B."/>
            <person name="Jenkins J."/>
            <person name="Brandt A."/>
            <person name="Calef R."/>
            <person name="Tung C.H."/>
            <person name="Huang T.K."/>
            <person name="Schmutz J."/>
            <person name="Satoh N."/>
            <person name="Yu J.K."/>
            <person name="Putnam N.H."/>
            <person name="Green R.E."/>
            <person name="Rokhsar D.S."/>
        </authorList>
    </citation>
    <scope>NUCLEOTIDE SEQUENCE [LARGE SCALE GENOMIC DNA]</scope>
    <source>
        <strain evidence="8">S238N-H82</strain>
    </source>
</reference>
<evidence type="ECO:0000313" key="8">
    <source>
        <dbReference type="Proteomes" id="UP000001554"/>
    </source>
</evidence>
<dbReference type="Gene3D" id="2.30.29.30">
    <property type="entry name" value="Pleckstrin-homology domain (PH domain)/Phosphotyrosine-binding domain (PTB)"/>
    <property type="match status" value="1"/>
</dbReference>
<keyword evidence="2 4" id="KW-0863">Zinc-finger</keyword>
<keyword evidence="3" id="KW-0862">Zinc</keyword>
<proteinExistence type="predicted"/>
<evidence type="ECO:0000313" key="9">
    <source>
        <dbReference type="RefSeq" id="XP_035680904.1"/>
    </source>
</evidence>
<dbReference type="SMART" id="SM00160">
    <property type="entry name" value="RanBD"/>
    <property type="match status" value="1"/>
</dbReference>
<evidence type="ECO:0000259" key="7">
    <source>
        <dbReference type="PROSITE" id="PS50196"/>
    </source>
</evidence>
<dbReference type="PROSITE" id="PS50196">
    <property type="entry name" value="RANBD1"/>
    <property type="match status" value="1"/>
</dbReference>
<dbReference type="Gene3D" id="3.30.40.10">
    <property type="entry name" value="Zinc/RING finger domain, C3HC4 (zinc finger)"/>
    <property type="match status" value="1"/>
</dbReference>
<feature type="compositionally biased region" description="Basic and acidic residues" evidence="5">
    <location>
        <begin position="450"/>
        <end position="461"/>
    </location>
</feature>
<dbReference type="AlphaFoldDB" id="A0A9J7LDK1"/>
<dbReference type="PROSITE" id="PS50089">
    <property type="entry name" value="ZF_RING_2"/>
    <property type="match status" value="1"/>
</dbReference>
<protein>
    <submittedName>
        <fullName evidence="9">Uncharacterized protein LOC118418894 isoform X1</fullName>
    </submittedName>
</protein>
<sequence length="607" mass="66592">MPYRLVALWPIGMATEIEHNIVCSICLETFHSPVILPCSHSFCKKCISDWMDMTVHKQRAEIFTCPECRMPLNLSRGGAGALPSNYALSSLVDEHRKSGNGGNFSTDGNARLCQGVGTQGVQMAGRCREHGKSLLMYCMVCEEECCLQCMKEPGGRHPASSPQHNVKNKYVATSLRKVSLMDISMGSRKTHMKILDMETALSSNAGKAINEIKSQMKDIKLALDMKAEQIVEAIQSETAEKQERIEAIKRGLNTIQDDSRFLLGEGGNSEKFLKEAHAVQVRAAAICANPDWNDQSLVSVQQIPTERQLQAVKRAIDDIFCQKTSNKLQVHGDGWSSFDQARSEFTSSSVHDAGAMPLPSQGFGGSKTQQNKIASVACEGTIRILTRQPESTVSCSENPHLEAGLQLFPSLSVSGASSLSTIAEDIPISDDGTPKMTESLPNVPSNVHENPGHTNDRRGPEDTQANVFSKLTEDNQREEGIMFQQSAKLFLWDSDCTDWKEQGVGDLKILRHNVTGKARVLMWSDGTYSVQANHYITADMTLVADRIGGEDALVWSGIDAADGSRKEAFFAATFSQPDAATVYKKVFERCVAREMVQERTASTSSTL</sequence>
<dbReference type="SUPFAM" id="SSF57845">
    <property type="entry name" value="B-box zinc-binding domain"/>
    <property type="match status" value="1"/>
</dbReference>
<dbReference type="SUPFAM" id="SSF57850">
    <property type="entry name" value="RING/U-box"/>
    <property type="match status" value="1"/>
</dbReference>
<dbReference type="GO" id="GO:0005654">
    <property type="term" value="C:nucleoplasm"/>
    <property type="evidence" value="ECO:0000318"/>
    <property type="project" value="GO_Central"/>
</dbReference>
<dbReference type="SUPFAM" id="SSF50729">
    <property type="entry name" value="PH domain-like"/>
    <property type="match status" value="1"/>
</dbReference>
<dbReference type="InterPro" id="IPR001841">
    <property type="entry name" value="Znf_RING"/>
</dbReference>
<feature type="domain" description="RanBD1" evidence="7">
    <location>
        <begin position="475"/>
        <end position="590"/>
    </location>
</feature>
<dbReference type="GeneID" id="118418894"/>
<dbReference type="Proteomes" id="UP000001554">
    <property type="component" value="Chromosome 7"/>
</dbReference>
<dbReference type="PANTHER" id="PTHR25462">
    <property type="entry name" value="BONUS, ISOFORM C-RELATED"/>
    <property type="match status" value="1"/>
</dbReference>
<dbReference type="InterPro" id="IPR047153">
    <property type="entry name" value="TRIM45/56/19-like"/>
</dbReference>
<dbReference type="FunFam" id="2.30.29.30:FF:000900">
    <property type="entry name" value="Uncharacterized protein"/>
    <property type="match status" value="1"/>
</dbReference>
<dbReference type="OMA" id="MACEEEC"/>
<evidence type="ECO:0000256" key="2">
    <source>
        <dbReference type="ARBA" id="ARBA00022771"/>
    </source>
</evidence>
<dbReference type="GO" id="GO:0061630">
    <property type="term" value="F:ubiquitin protein ligase activity"/>
    <property type="evidence" value="ECO:0000318"/>
    <property type="project" value="GO_Central"/>
</dbReference>